<reference evidence="1" key="1">
    <citation type="submission" date="2020-07" db="EMBL/GenBank/DDBJ databases">
        <title>Multicomponent nature underlies the extraordinary mechanical properties of spider dragline silk.</title>
        <authorList>
            <person name="Kono N."/>
            <person name="Nakamura H."/>
            <person name="Mori M."/>
            <person name="Yoshida Y."/>
            <person name="Ohtoshi R."/>
            <person name="Malay A.D."/>
            <person name="Moran D.A.P."/>
            <person name="Tomita M."/>
            <person name="Numata K."/>
            <person name="Arakawa K."/>
        </authorList>
    </citation>
    <scope>NUCLEOTIDE SEQUENCE</scope>
</reference>
<sequence length="128" mass="15139">MLKRNKNHACQVMRESIVKEIFLEGDGTSKKSIKKKNKEVERAVKASTFEMQVTLKLKKEARKMVYKDRDGKRKEMLNDISENMRLFLNGGLKKAADTKLQSYQQSKKELLRNLKEKYPEVQKTRRKF</sequence>
<proteinExistence type="predicted"/>
<dbReference type="EMBL" id="BMAO01014503">
    <property type="protein sequence ID" value="GFQ95367.1"/>
    <property type="molecule type" value="Genomic_DNA"/>
</dbReference>
<comment type="caution">
    <text evidence="1">The sequence shown here is derived from an EMBL/GenBank/DDBJ whole genome shotgun (WGS) entry which is preliminary data.</text>
</comment>
<gene>
    <name evidence="1" type="ORF">TNCT_307751</name>
</gene>
<protein>
    <submittedName>
        <fullName evidence="1">Uncharacterized protein</fullName>
    </submittedName>
</protein>
<evidence type="ECO:0000313" key="1">
    <source>
        <dbReference type="EMBL" id="GFQ95367.1"/>
    </source>
</evidence>
<evidence type="ECO:0000313" key="2">
    <source>
        <dbReference type="Proteomes" id="UP000887116"/>
    </source>
</evidence>
<dbReference type="Proteomes" id="UP000887116">
    <property type="component" value="Unassembled WGS sequence"/>
</dbReference>
<keyword evidence="2" id="KW-1185">Reference proteome</keyword>
<name>A0A8X6G4E9_TRICU</name>
<accession>A0A8X6G4E9</accession>
<dbReference type="AlphaFoldDB" id="A0A8X6G4E9"/>
<organism evidence="1 2">
    <name type="scientific">Trichonephila clavata</name>
    <name type="common">Joro spider</name>
    <name type="synonym">Nephila clavata</name>
    <dbReference type="NCBI Taxonomy" id="2740835"/>
    <lineage>
        <taxon>Eukaryota</taxon>
        <taxon>Metazoa</taxon>
        <taxon>Ecdysozoa</taxon>
        <taxon>Arthropoda</taxon>
        <taxon>Chelicerata</taxon>
        <taxon>Arachnida</taxon>
        <taxon>Araneae</taxon>
        <taxon>Araneomorphae</taxon>
        <taxon>Entelegynae</taxon>
        <taxon>Araneoidea</taxon>
        <taxon>Nephilidae</taxon>
        <taxon>Trichonephila</taxon>
    </lineage>
</organism>